<feature type="domain" description="DUF4426" evidence="1">
    <location>
        <begin position="26"/>
        <end position="145"/>
    </location>
</feature>
<proteinExistence type="predicted"/>
<dbReference type="EMBL" id="LICA01000001">
    <property type="protein sequence ID" value="KRO97477.1"/>
    <property type="molecule type" value="Genomic_DNA"/>
</dbReference>
<protein>
    <recommendedName>
        <fullName evidence="1">DUF4426 domain-containing protein</fullName>
    </recommendedName>
</protein>
<dbReference type="AlphaFoldDB" id="A0A0R2UDE3"/>
<evidence type="ECO:0000313" key="3">
    <source>
        <dbReference type="Proteomes" id="UP000051213"/>
    </source>
</evidence>
<reference evidence="2 3" key="1">
    <citation type="submission" date="2015-10" db="EMBL/GenBank/DDBJ databases">
        <title>Metagenome-Assembled Genomes uncover a global brackish microbiome.</title>
        <authorList>
            <person name="Hugerth L.W."/>
            <person name="Larsson J."/>
            <person name="Alneberg J."/>
            <person name="Lindh M.V."/>
            <person name="Legrand C."/>
            <person name="Pinhassi J."/>
            <person name="Andersson A.F."/>
        </authorList>
    </citation>
    <scope>NUCLEOTIDE SEQUENCE [LARGE SCALE GENOMIC DNA]</scope>
    <source>
        <strain evidence="2">BACL26 MAG-121220-bin70</strain>
    </source>
</reference>
<evidence type="ECO:0000313" key="2">
    <source>
        <dbReference type="EMBL" id="KRO97477.1"/>
    </source>
</evidence>
<dbReference type="Gene3D" id="2.60.40.3340">
    <property type="entry name" value="Domain of unknown function DUF4426"/>
    <property type="match status" value="1"/>
</dbReference>
<gene>
    <name evidence="2" type="ORF">ABS24_00280</name>
</gene>
<dbReference type="Pfam" id="PF14467">
    <property type="entry name" value="DUF4426"/>
    <property type="match status" value="1"/>
</dbReference>
<dbReference type="Proteomes" id="UP000051213">
    <property type="component" value="Unassembled WGS sequence"/>
</dbReference>
<dbReference type="InterPro" id="IPR025218">
    <property type="entry name" value="DUF4426"/>
</dbReference>
<evidence type="ECO:0000259" key="1">
    <source>
        <dbReference type="Pfam" id="PF14467"/>
    </source>
</evidence>
<sequence length="145" mass="16621">MKRTILTALLLAMPLMGEAFEDKLYKQHGVYKIFYSAFNSSFIEPDIAVINNIVRGKGKGMVNIAVMEELAIGTPATITGQVFNILQQSQTLEFVAVKEEKSLYYLAPFEFENQDYLTFKITVKPNHGEPSYAYDFKFQKKMYHD</sequence>
<organism evidence="2 3">
    <name type="scientific">SAR92 bacterium BACL26 MAG-121220-bin70</name>
    <dbReference type="NCBI Taxonomy" id="1655626"/>
    <lineage>
        <taxon>Bacteria</taxon>
        <taxon>Pseudomonadati</taxon>
        <taxon>Pseudomonadota</taxon>
        <taxon>Gammaproteobacteria</taxon>
        <taxon>Cellvibrionales</taxon>
        <taxon>Porticoccaceae</taxon>
        <taxon>SAR92 clade</taxon>
    </lineage>
</organism>
<accession>A0A0R2UDE3</accession>
<name>A0A0R2UDE3_9GAMM</name>
<comment type="caution">
    <text evidence="2">The sequence shown here is derived from an EMBL/GenBank/DDBJ whole genome shotgun (WGS) entry which is preliminary data.</text>
</comment>